<dbReference type="AlphaFoldDB" id="A0A9J6ZNX4"/>
<dbReference type="InterPro" id="IPR032369">
    <property type="entry name" value="DUF4872"/>
</dbReference>
<dbReference type="KEGG" id="alkq:M9189_11070"/>
<name>A0A9J6ZNX4_9BACT</name>
<organism evidence="3 4">
    <name type="scientific">Xiashengella succiniciproducens</name>
    <dbReference type="NCBI Taxonomy" id="2949635"/>
    <lineage>
        <taxon>Bacteria</taxon>
        <taxon>Pseudomonadati</taxon>
        <taxon>Bacteroidota</taxon>
        <taxon>Bacteroidia</taxon>
        <taxon>Marinilabiliales</taxon>
        <taxon>Marinilabiliaceae</taxon>
        <taxon>Xiashengella</taxon>
    </lineage>
</organism>
<evidence type="ECO:0000313" key="4">
    <source>
        <dbReference type="Proteomes" id="UP001056426"/>
    </source>
</evidence>
<dbReference type="RefSeq" id="WP_250723251.1">
    <property type="nucleotide sequence ID" value="NZ_CP098400.1"/>
</dbReference>
<dbReference type="Proteomes" id="UP001056426">
    <property type="component" value="Chromosome"/>
</dbReference>
<feature type="domain" description="DUF4872" evidence="2">
    <location>
        <begin position="155"/>
        <end position="332"/>
    </location>
</feature>
<reference evidence="3" key="2">
    <citation type="submission" date="2022-06" db="EMBL/GenBank/DDBJ databases">
        <title>Xiashengella guii gen. nov. sp. nov., a bacterium isolated form anaerobic digestion tank.</title>
        <authorList>
            <person name="Huang H."/>
        </authorList>
    </citation>
    <scope>NUCLEOTIDE SEQUENCE</scope>
    <source>
        <strain evidence="3">Ai-910</strain>
    </source>
</reference>
<dbReference type="InterPro" id="IPR026935">
    <property type="entry name" value="BtrH_N"/>
</dbReference>
<dbReference type="EMBL" id="CP098400">
    <property type="protein sequence ID" value="URW79397.1"/>
    <property type="molecule type" value="Genomic_DNA"/>
</dbReference>
<feature type="domain" description="Butirosin biosynthesis protein H N-terminal" evidence="1">
    <location>
        <begin position="12"/>
        <end position="143"/>
    </location>
</feature>
<proteinExistence type="predicted"/>
<dbReference type="Pfam" id="PF14399">
    <property type="entry name" value="BtrH_N"/>
    <property type="match status" value="1"/>
</dbReference>
<evidence type="ECO:0000259" key="2">
    <source>
        <dbReference type="Pfam" id="PF16169"/>
    </source>
</evidence>
<evidence type="ECO:0000313" key="3">
    <source>
        <dbReference type="EMBL" id="URW79397.1"/>
    </source>
</evidence>
<gene>
    <name evidence="3" type="ORF">M9189_11070</name>
</gene>
<keyword evidence="4" id="KW-1185">Reference proteome</keyword>
<protein>
    <submittedName>
        <fullName evidence="3">BtrH N-terminal domain-containing protein</fullName>
    </submittedName>
</protein>
<accession>A0A9J6ZNX4</accession>
<evidence type="ECO:0000259" key="1">
    <source>
        <dbReference type="Pfam" id="PF14399"/>
    </source>
</evidence>
<dbReference type="Pfam" id="PF16169">
    <property type="entry name" value="DUF4872"/>
    <property type="match status" value="1"/>
</dbReference>
<sequence length="340" mass="38513">MDNNYQHIQTAHCENGVVVRLLKTAGINIDEPMAFGIGSGLFYIHIPFLKLNNAPALAFRTMPGRIFKQSCNFLGVEYKSRRFSKPQNAEAYLDKLLEQGYDVGCQVGVFNLSYLPVEYRFHFNAHNLVVYGKEGDEYLISDTTMEKPTRLGATELLKARYAHGLYAPKGHLYYIKEKGPVSVSDYRLREAVVKGIKRNVRDMLHIPGSFAGVSGIKYTGDKVRKWRDQLGVRKAGRYLGHIVRMQEEIGTGGGGFRFLYAAFLERTAELFQDDQLLSVSEDFGKAGDMWRTSAVKMAGVFRGRNTGQEHFNEIAGLFYEISDIESQAFKRLSQIVKKYD</sequence>
<reference evidence="3" key="1">
    <citation type="submission" date="2022-05" db="EMBL/GenBank/DDBJ databases">
        <authorList>
            <person name="Sun X."/>
        </authorList>
    </citation>
    <scope>NUCLEOTIDE SEQUENCE</scope>
    <source>
        <strain evidence="3">Ai-910</strain>
    </source>
</reference>